<keyword evidence="1" id="KW-0472">Membrane</keyword>
<name>A0ABT3GKB7_9BACT</name>
<keyword evidence="1" id="KW-1133">Transmembrane helix</keyword>
<evidence type="ECO:0000313" key="2">
    <source>
        <dbReference type="EMBL" id="MCW1923958.1"/>
    </source>
</evidence>
<feature type="transmembrane region" description="Helical" evidence="1">
    <location>
        <begin position="199"/>
        <end position="221"/>
    </location>
</feature>
<comment type="caution">
    <text evidence="2">The sequence shown here is derived from an EMBL/GenBank/DDBJ whole genome shotgun (WGS) entry which is preliminary data.</text>
</comment>
<dbReference type="Proteomes" id="UP001320876">
    <property type="component" value="Unassembled WGS sequence"/>
</dbReference>
<evidence type="ECO:0000313" key="3">
    <source>
        <dbReference type="Proteomes" id="UP001320876"/>
    </source>
</evidence>
<dbReference type="EMBL" id="JAPDDT010000006">
    <property type="protein sequence ID" value="MCW1923958.1"/>
    <property type="molecule type" value="Genomic_DNA"/>
</dbReference>
<reference evidence="2 3" key="1">
    <citation type="submission" date="2022-10" db="EMBL/GenBank/DDBJ databases">
        <title>Luteolibacter arcticus strain CCTCC AB 2014275, whole genome shotgun sequencing project.</title>
        <authorList>
            <person name="Zhao G."/>
            <person name="Shen L."/>
        </authorList>
    </citation>
    <scope>NUCLEOTIDE SEQUENCE [LARGE SCALE GENOMIC DNA]</scope>
    <source>
        <strain evidence="2 3">CCTCC AB 2014275</strain>
    </source>
</reference>
<evidence type="ECO:0000256" key="1">
    <source>
        <dbReference type="SAM" id="Phobius"/>
    </source>
</evidence>
<proteinExistence type="predicted"/>
<sequence length="231" mass="26202">MVLVFGFLKANETDQVAFDAGTLPRGVDLNPFLTELRSELESDGTLIEIQRQLDRNGSIFKTPKWWLRQRIKVEFLDSSGGSGAIQMLFTHHSPSGRERLSESFEEAAKKVVPRIRAKHVGEWLEKIDARAAEIRLAVKAAESKRDLIYRSDIPFIDESEQLENDREWLLTEDPYLGSELSLPGSFVGFAPWWESPPKWAIIIGMCGGYGLMAIFPSVIILEMMCPRHRVP</sequence>
<protein>
    <submittedName>
        <fullName evidence="2">Uncharacterized protein</fullName>
    </submittedName>
</protein>
<accession>A0ABT3GKB7</accession>
<organism evidence="2 3">
    <name type="scientific">Luteolibacter arcticus</name>
    <dbReference type="NCBI Taxonomy" id="1581411"/>
    <lineage>
        <taxon>Bacteria</taxon>
        <taxon>Pseudomonadati</taxon>
        <taxon>Verrucomicrobiota</taxon>
        <taxon>Verrucomicrobiia</taxon>
        <taxon>Verrucomicrobiales</taxon>
        <taxon>Verrucomicrobiaceae</taxon>
        <taxon>Luteolibacter</taxon>
    </lineage>
</organism>
<keyword evidence="3" id="KW-1185">Reference proteome</keyword>
<keyword evidence="1" id="KW-0812">Transmembrane</keyword>
<gene>
    <name evidence="2" type="ORF">OKA05_15430</name>
</gene>
<dbReference type="RefSeq" id="WP_264488064.1">
    <property type="nucleotide sequence ID" value="NZ_JAPDDT010000006.1"/>
</dbReference>